<dbReference type="SMART" id="SM00184">
    <property type="entry name" value="RING"/>
    <property type="match status" value="1"/>
</dbReference>
<name>A0AAV9J7I7_9PEZI</name>
<dbReference type="InterPro" id="IPR013083">
    <property type="entry name" value="Znf_RING/FYVE/PHD"/>
</dbReference>
<keyword evidence="4" id="KW-0862">Zinc</keyword>
<dbReference type="CDD" id="cd16510">
    <property type="entry name" value="RING-HC_IAPs"/>
    <property type="match status" value="1"/>
</dbReference>
<dbReference type="InterPro" id="IPR003409">
    <property type="entry name" value="MORN"/>
</dbReference>
<dbReference type="Pfam" id="PF22486">
    <property type="entry name" value="MATH_2"/>
    <property type="match status" value="1"/>
</dbReference>
<evidence type="ECO:0000313" key="9">
    <source>
        <dbReference type="Proteomes" id="UP001324427"/>
    </source>
</evidence>
<evidence type="ECO:0000256" key="2">
    <source>
        <dbReference type="ARBA" id="ARBA00022490"/>
    </source>
</evidence>
<dbReference type="Gene3D" id="3.90.70.10">
    <property type="entry name" value="Cysteine proteinases"/>
    <property type="match status" value="1"/>
</dbReference>
<dbReference type="GO" id="GO:0004843">
    <property type="term" value="F:cysteine-type deubiquitinase activity"/>
    <property type="evidence" value="ECO:0007669"/>
    <property type="project" value="InterPro"/>
</dbReference>
<feature type="domain" description="MATH" evidence="7">
    <location>
        <begin position="159"/>
        <end position="317"/>
    </location>
</feature>
<feature type="compositionally biased region" description="Basic and acidic residues" evidence="5">
    <location>
        <begin position="72"/>
        <end position="93"/>
    </location>
</feature>
<feature type="region of interest" description="Disordered" evidence="5">
    <location>
        <begin position="625"/>
        <end position="646"/>
    </location>
</feature>
<evidence type="ECO:0000259" key="7">
    <source>
        <dbReference type="PROSITE" id="PS50144"/>
    </source>
</evidence>
<proteinExistence type="predicted"/>
<keyword evidence="4" id="KW-0863">Zinc-finger</keyword>
<dbReference type="Gene3D" id="2.20.110.10">
    <property type="entry name" value="Histone H3 K4-specific methyltransferase SET7/9 N-terminal domain"/>
    <property type="match status" value="2"/>
</dbReference>
<dbReference type="Pfam" id="PF13920">
    <property type="entry name" value="zf-C3HC4_3"/>
    <property type="match status" value="1"/>
</dbReference>
<feature type="domain" description="RING-type" evidence="6">
    <location>
        <begin position="837"/>
        <end position="872"/>
    </location>
</feature>
<keyword evidence="2" id="KW-0963">Cytoplasm</keyword>
<comment type="subcellular location">
    <subcellularLocation>
        <location evidence="1">Cytoplasm</location>
    </subcellularLocation>
</comment>
<keyword evidence="3" id="KW-0677">Repeat</keyword>
<evidence type="ECO:0000256" key="4">
    <source>
        <dbReference type="PROSITE-ProRule" id="PRU00175"/>
    </source>
</evidence>
<gene>
    <name evidence="8" type="ORF">LTR36_008451</name>
</gene>
<keyword evidence="9" id="KW-1185">Reference proteome</keyword>
<dbReference type="PANTHER" id="PTHR23084:SF263">
    <property type="entry name" value="MORN REPEAT-CONTAINING PROTEIN 1"/>
    <property type="match status" value="1"/>
</dbReference>
<sequence>MAAPPNLPPLPSDLLLSVTHPFSDGQFFSTMNTHTGDDTSAFLPPPPGMPSALQANAGTELAVPAPPAPEPPRGESRSRSRSRSASEHSASDREDSEGEDNEQPRRRWRQLVEDESTPCEDELAYIASKEEHDALKDRAWFEEQTYFPLYDSAFKAAGSGRIIWQIDRFNGTKEEPNNEYIMRSPVVHVGGYDWRIKFFPRGNNTDHLSVYLECVTMQTPEFEEYEELERPPFPYLKGSDGAKIRKRRSIAAQVSVAMFNPYEPRSCEFKSDAHRFSKQSADYGWRYFTHREDFHLRRHGQRQAILRDDQLAFCAYIRVVDDPTGCMWEHDDDGSYESVVLATGLRPFACQSPLLAGVIPLLHFAPFRNFLLQYKDVTRMAYELQRFLYKMFTRTSSQSYGRRTESEQADAITWLRKVSRMLREESADPAAVTEMIGNLDAESGAAVRSNRLATKDCRSIQEAVNKHPTPLKKPMLLTLELHRQEFDRKERKWNKLTNKVEVDDVIQVGETWYNLYAITTHCGDLQSNKHSVYVRPGRFGTNWYAYEDCKVTAVTRKQAVVAHQGVDKDADQRHDSPFAGFHDRALADDEVIYAVMYIRNDMASVACAPYKEEAWDVPEAIEQHKDFPEPHEKQPTCTSEREESDLPLRAEQERFERELQARAAHAAELLAEAGAATPEWPLTDEEGDVVMSDVDDDASQHSINLENLAASTYLAKIPTTPSYTHKWHVTFDCLGRDYYSGQMLGSDYHGEGHLIAMNGDEYTGSFSRGKQQGVGRMVYASTSNIYEGEWHDGQHHGHGMLTEAANGNVFEGGWENGKKHGQFVLKGSVTEEDKSCCTICYANEITTAFYDCGHVVACKDCAARMDNCPICRRRVVGRLQIYGVKMTLE</sequence>
<dbReference type="Gene3D" id="2.60.210.10">
    <property type="entry name" value="Apoptosis, Tumor Necrosis Factor Receptor Associated Protein 2, Chain A"/>
    <property type="match status" value="1"/>
</dbReference>
<dbReference type="SMART" id="SM00698">
    <property type="entry name" value="MORN"/>
    <property type="match status" value="3"/>
</dbReference>
<protein>
    <submittedName>
        <fullName evidence="8">Uncharacterized protein</fullName>
    </submittedName>
</protein>
<evidence type="ECO:0000259" key="6">
    <source>
        <dbReference type="PROSITE" id="PS50089"/>
    </source>
</evidence>
<dbReference type="InterPro" id="IPR038765">
    <property type="entry name" value="Papain-like_cys_pep_sf"/>
</dbReference>
<dbReference type="Pfam" id="PF00443">
    <property type="entry name" value="UCH"/>
    <property type="match status" value="1"/>
</dbReference>
<dbReference type="EMBL" id="JAVFHQ010000059">
    <property type="protein sequence ID" value="KAK4540943.1"/>
    <property type="molecule type" value="Genomic_DNA"/>
</dbReference>
<reference evidence="8 9" key="1">
    <citation type="submission" date="2021-11" db="EMBL/GenBank/DDBJ databases">
        <title>Black yeast isolated from Biological Soil Crust.</title>
        <authorList>
            <person name="Kurbessoian T."/>
        </authorList>
    </citation>
    <scope>NUCLEOTIDE SEQUENCE [LARGE SCALE GENOMIC DNA]</scope>
    <source>
        <strain evidence="8 9">CCFEE 5522</strain>
    </source>
</reference>
<dbReference type="SUPFAM" id="SSF82185">
    <property type="entry name" value="Histone H3 K4-specific methyltransferase SET7/9 N-terminal domain"/>
    <property type="match status" value="1"/>
</dbReference>
<dbReference type="Proteomes" id="UP001324427">
    <property type="component" value="Unassembled WGS sequence"/>
</dbReference>
<dbReference type="Gene3D" id="3.30.40.10">
    <property type="entry name" value="Zinc/RING finger domain, C3HC4 (zinc finger)"/>
    <property type="match status" value="1"/>
</dbReference>
<dbReference type="SUPFAM" id="SSF54001">
    <property type="entry name" value="Cysteine proteinases"/>
    <property type="match status" value="1"/>
</dbReference>
<dbReference type="CDD" id="cd00121">
    <property type="entry name" value="MATH"/>
    <property type="match status" value="1"/>
</dbReference>
<dbReference type="Pfam" id="PF02493">
    <property type="entry name" value="MORN"/>
    <property type="match status" value="3"/>
</dbReference>
<dbReference type="AlphaFoldDB" id="A0AAV9J7I7"/>
<dbReference type="InterPro" id="IPR008974">
    <property type="entry name" value="TRAF-like"/>
</dbReference>
<evidence type="ECO:0000256" key="3">
    <source>
        <dbReference type="ARBA" id="ARBA00022737"/>
    </source>
</evidence>
<dbReference type="PANTHER" id="PTHR23084">
    <property type="entry name" value="PHOSPHATIDYLINOSITOL-4-PHOSPHATE 5-KINASE RELATED"/>
    <property type="match status" value="1"/>
</dbReference>
<evidence type="ECO:0000256" key="1">
    <source>
        <dbReference type="ARBA" id="ARBA00004496"/>
    </source>
</evidence>
<dbReference type="InterPro" id="IPR001394">
    <property type="entry name" value="Peptidase_C19_UCH"/>
</dbReference>
<keyword evidence="4" id="KW-0479">Metal-binding</keyword>
<dbReference type="InterPro" id="IPR001841">
    <property type="entry name" value="Znf_RING"/>
</dbReference>
<accession>A0AAV9J7I7</accession>
<dbReference type="InterPro" id="IPR002083">
    <property type="entry name" value="MATH/TRAF_dom"/>
</dbReference>
<dbReference type="SUPFAM" id="SSF49599">
    <property type="entry name" value="TRAF domain-like"/>
    <property type="match status" value="1"/>
</dbReference>
<evidence type="ECO:0000256" key="5">
    <source>
        <dbReference type="SAM" id="MobiDB-lite"/>
    </source>
</evidence>
<organism evidence="8 9">
    <name type="scientific">Oleoguttula mirabilis</name>
    <dbReference type="NCBI Taxonomy" id="1507867"/>
    <lineage>
        <taxon>Eukaryota</taxon>
        <taxon>Fungi</taxon>
        <taxon>Dikarya</taxon>
        <taxon>Ascomycota</taxon>
        <taxon>Pezizomycotina</taxon>
        <taxon>Dothideomycetes</taxon>
        <taxon>Dothideomycetidae</taxon>
        <taxon>Mycosphaerellales</taxon>
        <taxon>Teratosphaeriaceae</taxon>
        <taxon>Oleoguttula</taxon>
    </lineage>
</organism>
<dbReference type="PROSITE" id="PS50089">
    <property type="entry name" value="ZF_RING_2"/>
    <property type="match status" value="1"/>
</dbReference>
<evidence type="ECO:0000313" key="8">
    <source>
        <dbReference type="EMBL" id="KAK4540943.1"/>
    </source>
</evidence>
<dbReference type="SUPFAM" id="SSF57850">
    <property type="entry name" value="RING/U-box"/>
    <property type="match status" value="1"/>
</dbReference>
<dbReference type="GO" id="GO:0005737">
    <property type="term" value="C:cytoplasm"/>
    <property type="evidence" value="ECO:0007669"/>
    <property type="project" value="UniProtKB-SubCell"/>
</dbReference>
<feature type="region of interest" description="Disordered" evidence="5">
    <location>
        <begin position="23"/>
        <end position="114"/>
    </location>
</feature>
<comment type="caution">
    <text evidence="8">The sequence shown here is derived from an EMBL/GenBank/DDBJ whole genome shotgun (WGS) entry which is preliminary data.</text>
</comment>
<dbReference type="GO" id="GO:0016579">
    <property type="term" value="P:protein deubiquitination"/>
    <property type="evidence" value="ECO:0007669"/>
    <property type="project" value="InterPro"/>
</dbReference>
<dbReference type="GO" id="GO:0008270">
    <property type="term" value="F:zinc ion binding"/>
    <property type="evidence" value="ECO:0007669"/>
    <property type="project" value="UniProtKB-KW"/>
</dbReference>
<dbReference type="PROSITE" id="PS50144">
    <property type="entry name" value="MATH"/>
    <property type="match status" value="1"/>
</dbReference>